<keyword evidence="2" id="KW-1185">Reference proteome</keyword>
<dbReference type="WBParaSite" id="L893_g10844.t1">
    <property type="protein sequence ID" value="L893_g10844.t1"/>
    <property type="gene ID" value="L893_g10844"/>
</dbReference>
<dbReference type="AlphaFoldDB" id="A0A1I7XYA7"/>
<protein>
    <submittedName>
        <fullName evidence="3">Uncharacterized protein</fullName>
    </submittedName>
</protein>
<feature type="region of interest" description="Disordered" evidence="1">
    <location>
        <begin position="1"/>
        <end position="55"/>
    </location>
</feature>
<feature type="compositionally biased region" description="Basic and acidic residues" evidence="1">
    <location>
        <begin position="27"/>
        <end position="46"/>
    </location>
</feature>
<evidence type="ECO:0000313" key="3">
    <source>
        <dbReference type="WBParaSite" id="L893_g10844.t1"/>
    </source>
</evidence>
<dbReference type="Proteomes" id="UP000095287">
    <property type="component" value="Unplaced"/>
</dbReference>
<accession>A0A1I7XYA7</accession>
<evidence type="ECO:0000313" key="2">
    <source>
        <dbReference type="Proteomes" id="UP000095287"/>
    </source>
</evidence>
<organism evidence="2 3">
    <name type="scientific">Steinernema glaseri</name>
    <dbReference type="NCBI Taxonomy" id="37863"/>
    <lineage>
        <taxon>Eukaryota</taxon>
        <taxon>Metazoa</taxon>
        <taxon>Ecdysozoa</taxon>
        <taxon>Nematoda</taxon>
        <taxon>Chromadorea</taxon>
        <taxon>Rhabditida</taxon>
        <taxon>Tylenchina</taxon>
        <taxon>Panagrolaimomorpha</taxon>
        <taxon>Strongyloidoidea</taxon>
        <taxon>Steinernematidae</taxon>
        <taxon>Steinernema</taxon>
    </lineage>
</organism>
<proteinExistence type="predicted"/>
<evidence type="ECO:0000256" key="1">
    <source>
        <dbReference type="SAM" id="MobiDB-lite"/>
    </source>
</evidence>
<sequence>MEIRRDPESDTGGDAGKRTSDSGSGRKTTEHAKPIRDSDPRRDLRRSGGSQGMGLKQFVGECLRSVILEKNAISGPVRFSVFRSVGPHIICSSPETVPKPLSFKGSANPVSSMSVTEKLGEAQD</sequence>
<reference evidence="3" key="1">
    <citation type="submission" date="2016-11" db="UniProtKB">
        <authorList>
            <consortium name="WormBaseParasite"/>
        </authorList>
    </citation>
    <scope>IDENTIFICATION</scope>
</reference>
<name>A0A1I7XYA7_9BILA</name>